<evidence type="ECO:0000313" key="4">
    <source>
        <dbReference type="EMBL" id="VAW65892.1"/>
    </source>
</evidence>
<sequence>MSAENMSSPDMILPDMILPDVAIIGGSGLYQLDGLEEIERRTRVTRWGEPSSEIVFMQTGQLSTGQSSTSQSSTSQSSTVPACRLAFIARHGLQHTIAPHKINYRANLWALKECGVKKVIAVAAVGGITDRMGPQTIVIPDQIIDYTHRSGHSFFEDELKQVTHIDFTWPYTASLRSQLLEAASRASIEAVDGGVYAATQGPRLESAAEITRLKRDGADIVGMTGMPEASLARELGMEYACCALVVNWAAGCAGTATIAHDEMQATLEKGMQQVKSLLVSALQVI</sequence>
<gene>
    <name evidence="4" type="ORF">MNBD_GAMMA10-3175</name>
</gene>
<proteinExistence type="inferred from homology"/>
<protein>
    <submittedName>
        <fullName evidence="4">S-methyl-5'-thioinosine phosphorylase</fullName>
        <ecNumber evidence="4">2.4.2.44</ecNumber>
    </submittedName>
</protein>
<dbReference type="GO" id="GO:0017061">
    <property type="term" value="F:S-methyl-5-thioadenosine phosphorylase activity"/>
    <property type="evidence" value="ECO:0007669"/>
    <property type="project" value="InterPro"/>
</dbReference>
<name>A0A3B0XRR8_9ZZZZ</name>
<dbReference type="GO" id="GO:0009116">
    <property type="term" value="P:nucleoside metabolic process"/>
    <property type="evidence" value="ECO:0007669"/>
    <property type="project" value="InterPro"/>
</dbReference>
<dbReference type="AlphaFoldDB" id="A0A3B0XRR8"/>
<dbReference type="SUPFAM" id="SSF53167">
    <property type="entry name" value="Purine and uridine phosphorylases"/>
    <property type="match status" value="1"/>
</dbReference>
<evidence type="ECO:0000256" key="2">
    <source>
        <dbReference type="ARBA" id="ARBA00022679"/>
    </source>
</evidence>
<reference evidence="4" key="1">
    <citation type="submission" date="2018-06" db="EMBL/GenBank/DDBJ databases">
        <authorList>
            <person name="Zhirakovskaya E."/>
        </authorList>
    </citation>
    <scope>NUCLEOTIDE SEQUENCE</scope>
</reference>
<dbReference type="EC" id="2.4.2.44" evidence="4"/>
<evidence type="ECO:0000256" key="1">
    <source>
        <dbReference type="ARBA" id="ARBA00022676"/>
    </source>
</evidence>
<dbReference type="InterPro" id="IPR010044">
    <property type="entry name" value="MTAP"/>
</dbReference>
<dbReference type="Gene3D" id="3.40.50.1580">
    <property type="entry name" value="Nucleoside phosphorylase domain"/>
    <property type="match status" value="1"/>
</dbReference>
<dbReference type="CDD" id="cd09010">
    <property type="entry name" value="MTAP_SsMTAPII_like_MTIP"/>
    <property type="match status" value="1"/>
</dbReference>
<dbReference type="PANTHER" id="PTHR42679:SF2">
    <property type="entry name" value="S-METHYL-5'-THIOADENOSINE PHOSPHORYLASE"/>
    <property type="match status" value="1"/>
</dbReference>
<keyword evidence="1 4" id="KW-0328">Glycosyltransferase</keyword>
<dbReference type="HAMAP" id="MF_01963">
    <property type="entry name" value="MTAP"/>
    <property type="match status" value="1"/>
</dbReference>
<dbReference type="GO" id="GO:0005829">
    <property type="term" value="C:cytosol"/>
    <property type="evidence" value="ECO:0007669"/>
    <property type="project" value="TreeGrafter"/>
</dbReference>
<organism evidence="4">
    <name type="scientific">hydrothermal vent metagenome</name>
    <dbReference type="NCBI Taxonomy" id="652676"/>
    <lineage>
        <taxon>unclassified sequences</taxon>
        <taxon>metagenomes</taxon>
        <taxon>ecological metagenomes</taxon>
    </lineage>
</organism>
<dbReference type="InterPro" id="IPR035994">
    <property type="entry name" value="Nucleoside_phosphorylase_sf"/>
</dbReference>
<dbReference type="EMBL" id="UOFJ01000195">
    <property type="protein sequence ID" value="VAW65892.1"/>
    <property type="molecule type" value="Genomic_DNA"/>
</dbReference>
<dbReference type="NCBIfam" id="NF006599">
    <property type="entry name" value="PRK09136.1"/>
    <property type="match status" value="1"/>
</dbReference>
<evidence type="ECO:0000259" key="3">
    <source>
        <dbReference type="Pfam" id="PF01048"/>
    </source>
</evidence>
<accession>A0A3B0XRR8</accession>
<feature type="domain" description="Nucleoside phosphorylase" evidence="3">
    <location>
        <begin position="86"/>
        <end position="282"/>
    </location>
</feature>
<dbReference type="InterPro" id="IPR000845">
    <property type="entry name" value="Nucleoside_phosphorylase_d"/>
</dbReference>
<dbReference type="PANTHER" id="PTHR42679">
    <property type="entry name" value="S-METHYL-5'-THIOADENOSINE PHOSPHORYLASE"/>
    <property type="match status" value="1"/>
</dbReference>
<keyword evidence="2 4" id="KW-0808">Transferase</keyword>
<dbReference type="Pfam" id="PF01048">
    <property type="entry name" value="PNP_UDP_1"/>
    <property type="match status" value="1"/>
</dbReference>
<dbReference type="GO" id="GO:0019509">
    <property type="term" value="P:L-methionine salvage from methylthioadenosine"/>
    <property type="evidence" value="ECO:0007669"/>
    <property type="project" value="TreeGrafter"/>
</dbReference>